<dbReference type="InParanoid" id="A0A674J2I7"/>
<protein>
    <submittedName>
        <fullName evidence="2">Uncharacterized protein</fullName>
    </submittedName>
</protein>
<feature type="compositionally biased region" description="Gly residues" evidence="1">
    <location>
        <begin position="166"/>
        <end position="183"/>
    </location>
</feature>
<keyword evidence="3" id="KW-1185">Reference proteome</keyword>
<organism evidence="2 3">
    <name type="scientific">Terrapene triunguis</name>
    <name type="common">Three-toed box turtle</name>
    <dbReference type="NCBI Taxonomy" id="2587831"/>
    <lineage>
        <taxon>Eukaryota</taxon>
        <taxon>Metazoa</taxon>
        <taxon>Chordata</taxon>
        <taxon>Craniata</taxon>
        <taxon>Vertebrata</taxon>
        <taxon>Euteleostomi</taxon>
        <taxon>Archelosauria</taxon>
        <taxon>Testudinata</taxon>
        <taxon>Testudines</taxon>
        <taxon>Cryptodira</taxon>
        <taxon>Durocryptodira</taxon>
        <taxon>Testudinoidea</taxon>
        <taxon>Emydidae</taxon>
        <taxon>Terrapene</taxon>
    </lineage>
</organism>
<evidence type="ECO:0000256" key="1">
    <source>
        <dbReference type="SAM" id="MobiDB-lite"/>
    </source>
</evidence>
<dbReference type="GeneTree" id="ENSGT01030000237284"/>
<feature type="compositionally biased region" description="Pro residues" evidence="1">
    <location>
        <begin position="17"/>
        <end position="28"/>
    </location>
</feature>
<reference evidence="2" key="1">
    <citation type="submission" date="2025-08" db="UniProtKB">
        <authorList>
            <consortium name="Ensembl"/>
        </authorList>
    </citation>
    <scope>IDENTIFICATION</scope>
</reference>
<feature type="region of interest" description="Disordered" evidence="1">
    <location>
        <begin position="1"/>
        <end position="40"/>
    </location>
</feature>
<evidence type="ECO:0000313" key="2">
    <source>
        <dbReference type="Ensembl" id="ENSTMTP00000014137.1"/>
    </source>
</evidence>
<feature type="compositionally biased region" description="Basic and acidic residues" evidence="1">
    <location>
        <begin position="146"/>
        <end position="162"/>
    </location>
</feature>
<proteinExistence type="predicted"/>
<sequence>TGTPQQPIPTHRHPHLPLYPSPGTPHPSPDTLSHPHHPSLQPLGLPPCPIPCRCGLLQAVLGKEERRFEAPIDFRKLPPNYHTEEKKQRRVGNATVYSHREINKVSRTGAWPERPVLWAFPARTRVPSPAPFLGLSRSRSWSRAGDGQRDGRNAVLRQDGDLRQAGGAGPGGEMAGECGGAGTGRHTRARLEPRAGWGWMCGVGSGDPAFASLTRALSDLRWGSAVGLHL</sequence>
<name>A0A674J2I7_9SAUR</name>
<evidence type="ECO:0000313" key="3">
    <source>
        <dbReference type="Proteomes" id="UP000472274"/>
    </source>
</evidence>
<feature type="region of interest" description="Disordered" evidence="1">
    <location>
        <begin position="134"/>
        <end position="186"/>
    </location>
</feature>
<dbReference type="Proteomes" id="UP000472274">
    <property type="component" value="Unplaced"/>
</dbReference>
<dbReference type="AlphaFoldDB" id="A0A674J2I7"/>
<dbReference type="Ensembl" id="ENSTMTT00000014624.1">
    <property type="protein sequence ID" value="ENSTMTP00000014137.1"/>
    <property type="gene ID" value="ENSTMTG00000010285.1"/>
</dbReference>
<reference evidence="2" key="2">
    <citation type="submission" date="2025-09" db="UniProtKB">
        <authorList>
            <consortium name="Ensembl"/>
        </authorList>
    </citation>
    <scope>IDENTIFICATION</scope>
</reference>
<accession>A0A674J2I7</accession>